<dbReference type="InterPro" id="IPR050810">
    <property type="entry name" value="Bact_Secretion_Sys_Channel"/>
</dbReference>
<evidence type="ECO:0000256" key="1">
    <source>
        <dbReference type="ARBA" id="ARBA00004370"/>
    </source>
</evidence>
<evidence type="ECO:0000313" key="7">
    <source>
        <dbReference type="EMBL" id="KXU36054.1"/>
    </source>
</evidence>
<organism evidence="7 8">
    <name type="scientific">Cephaloticoccus capnophilus</name>
    <dbReference type="NCBI Taxonomy" id="1548208"/>
    <lineage>
        <taxon>Bacteria</taxon>
        <taxon>Pseudomonadati</taxon>
        <taxon>Verrucomicrobiota</taxon>
        <taxon>Opitutia</taxon>
        <taxon>Opitutales</taxon>
        <taxon>Opitutaceae</taxon>
        <taxon>Cephaloticoccus</taxon>
    </lineage>
</organism>
<dbReference type="GO" id="GO:0016020">
    <property type="term" value="C:membrane"/>
    <property type="evidence" value="ECO:0007669"/>
    <property type="project" value="UniProtKB-SubCell"/>
</dbReference>
<proteinExistence type="inferred from homology"/>
<dbReference type="GO" id="GO:0009306">
    <property type="term" value="P:protein secretion"/>
    <property type="evidence" value="ECO:0007669"/>
    <property type="project" value="InterPro"/>
</dbReference>
<evidence type="ECO:0000256" key="3">
    <source>
        <dbReference type="ARBA" id="ARBA00023136"/>
    </source>
</evidence>
<sequence>MLSKNTLLFGSLFVGLSSAPSGSPPLYAQQGSVGVGSSASAAPEPLVSDSSHSQSLGDAEVKTLLLRARSQYVAGAPEAALATYRELDQRSPGNRELAAAIDRLEQELEARRTPPRLQTRQEMLAEVDQSWRRPGLFQEQGRDPFDEAALAPLVRKLDEIVLPNVSFTRVEIGRVVSALSAASVEFDRSAQGAGEGEGTRAPRGANIVLLDPSNRQPLVTLTLRNTSLRRVLDFVTQAVGYQYEVQSDAVVVRPGGESSLLETGFFPVSRATVLRMTGQTLGNGAASTPSVSPSPFSSFGASNESPPTGQEAPALRHFLQQAGVNFDAVPDSSLAYDGSSIIVTHTARNLERIRNILNRYNDIRQVEIEAKFMEVQEGALEELGVNWNLNTKATQRNAGAQARYMTSGRNLSTAFASNVATQQGSITRPVTIGPSGEITAGIDTVFANSPPAIPNAPYLGVGASALASVTGVIGEFDVNAVIRALSQKQGTDLLSAPKVTVLSGNPATITVAQELRYPQSFGQTQSQVGTGSASGGGSAGVAITAGTPQDFTTRNIGVELKVTPTVEEDDYSISLDLNPRVTEFDGFVEYGGPSVAISGSTTVNVPSGFYQPIFSVRDISTKVTIWDGATLIMGGLTREEVKKVNDKVPVVGDIPVLGRLFKSKGESAQKRNLLIFVTANLLSPGGAPKKQALPNVSANALFQNPVIITPESSQSRTP</sequence>
<dbReference type="Pfam" id="PF00263">
    <property type="entry name" value="Secretin"/>
    <property type="match status" value="1"/>
</dbReference>
<dbReference type="PANTHER" id="PTHR30332">
    <property type="entry name" value="PROBABLE GENERAL SECRETION PATHWAY PROTEIN D"/>
    <property type="match status" value="1"/>
</dbReference>
<dbReference type="InterPro" id="IPR004846">
    <property type="entry name" value="T2SS/T3SS_dom"/>
</dbReference>
<feature type="region of interest" description="Disordered" evidence="5">
    <location>
        <begin position="280"/>
        <end position="311"/>
    </location>
</feature>
<accession>A0A139SNJ9</accession>
<keyword evidence="3" id="KW-0472">Membrane</keyword>
<dbReference type="GO" id="GO:0015627">
    <property type="term" value="C:type II protein secretion system complex"/>
    <property type="evidence" value="ECO:0007669"/>
    <property type="project" value="TreeGrafter"/>
</dbReference>
<comment type="subcellular location">
    <subcellularLocation>
        <location evidence="1">Membrane</location>
    </subcellularLocation>
</comment>
<feature type="compositionally biased region" description="Low complexity" evidence="5">
    <location>
        <begin position="30"/>
        <end position="42"/>
    </location>
</feature>
<evidence type="ECO:0000256" key="5">
    <source>
        <dbReference type="SAM" id="MobiDB-lite"/>
    </source>
</evidence>
<feature type="compositionally biased region" description="Low complexity" evidence="5">
    <location>
        <begin position="284"/>
        <end position="302"/>
    </location>
</feature>
<dbReference type="PANTHER" id="PTHR30332:SF24">
    <property type="entry name" value="SECRETIN GSPD-RELATED"/>
    <property type="match status" value="1"/>
</dbReference>
<evidence type="ECO:0000259" key="6">
    <source>
        <dbReference type="Pfam" id="PF00263"/>
    </source>
</evidence>
<evidence type="ECO:0000256" key="4">
    <source>
        <dbReference type="RuleBase" id="RU004003"/>
    </source>
</evidence>
<name>A0A139SNJ9_9BACT</name>
<comment type="caution">
    <text evidence="7">The sequence shown here is derived from an EMBL/GenBank/DDBJ whole genome shotgun (WGS) entry which is preliminary data.</text>
</comment>
<dbReference type="RefSeq" id="WP_068711582.1">
    <property type="nucleotide sequence ID" value="NZ_LSZP01000032.1"/>
</dbReference>
<protein>
    <recommendedName>
        <fullName evidence="6">Type II/III secretion system secretin-like domain-containing protein</fullName>
    </recommendedName>
</protein>
<dbReference type="AlphaFoldDB" id="A0A139SNJ9"/>
<keyword evidence="8" id="KW-1185">Reference proteome</keyword>
<reference evidence="7 8" key="1">
    <citation type="submission" date="2016-02" db="EMBL/GenBank/DDBJ databases">
        <authorList>
            <person name="Wen L."/>
            <person name="He K."/>
            <person name="Yang H."/>
        </authorList>
    </citation>
    <scope>NUCLEOTIDE SEQUENCE [LARGE SCALE GENOMIC DNA]</scope>
    <source>
        <strain evidence="7 8">CV41</strain>
    </source>
</reference>
<comment type="similarity">
    <text evidence="4">Belongs to the bacterial secretin family.</text>
</comment>
<dbReference type="Proteomes" id="UP000071392">
    <property type="component" value="Unassembled WGS sequence"/>
</dbReference>
<feature type="domain" description="Type II/III secretion system secretin-like" evidence="6">
    <location>
        <begin position="484"/>
        <end position="682"/>
    </location>
</feature>
<feature type="region of interest" description="Disordered" evidence="5">
    <location>
        <begin position="30"/>
        <end position="54"/>
    </location>
</feature>
<evidence type="ECO:0000256" key="2">
    <source>
        <dbReference type="ARBA" id="ARBA00022729"/>
    </source>
</evidence>
<keyword evidence="2" id="KW-0732">Signal</keyword>
<dbReference type="OrthoDB" id="182525at2"/>
<dbReference type="EMBL" id="LSZP01000032">
    <property type="protein sequence ID" value="KXU36054.1"/>
    <property type="molecule type" value="Genomic_DNA"/>
</dbReference>
<gene>
    <name evidence="7" type="ORF">AXK12_04335</name>
</gene>
<evidence type="ECO:0000313" key="8">
    <source>
        <dbReference type="Proteomes" id="UP000071392"/>
    </source>
</evidence>
<dbReference type="STRING" id="1548208.AXK12_04335"/>